<dbReference type="EMBL" id="HACA01004270">
    <property type="protein sequence ID" value="CDW21631.1"/>
    <property type="molecule type" value="Transcribed_RNA"/>
</dbReference>
<sequence>MRAFDPHPLQIKEFLLFIRKFNI</sequence>
<proteinExistence type="predicted"/>
<protein>
    <submittedName>
        <fullName evidence="1">Uncharacterized protein</fullName>
    </submittedName>
</protein>
<name>A0A0K2T837_LEPSM</name>
<organism evidence="1">
    <name type="scientific">Lepeophtheirus salmonis</name>
    <name type="common">Salmon louse</name>
    <name type="synonym">Caligus salmonis</name>
    <dbReference type="NCBI Taxonomy" id="72036"/>
    <lineage>
        <taxon>Eukaryota</taxon>
        <taxon>Metazoa</taxon>
        <taxon>Ecdysozoa</taxon>
        <taxon>Arthropoda</taxon>
        <taxon>Crustacea</taxon>
        <taxon>Multicrustacea</taxon>
        <taxon>Hexanauplia</taxon>
        <taxon>Copepoda</taxon>
        <taxon>Siphonostomatoida</taxon>
        <taxon>Caligidae</taxon>
        <taxon>Lepeophtheirus</taxon>
    </lineage>
</organism>
<dbReference type="AlphaFoldDB" id="A0A0K2T837"/>
<reference evidence="1" key="1">
    <citation type="submission" date="2014-05" db="EMBL/GenBank/DDBJ databases">
        <authorList>
            <person name="Chronopoulou M."/>
        </authorList>
    </citation>
    <scope>NUCLEOTIDE SEQUENCE</scope>
    <source>
        <tissue evidence="1">Whole organism</tissue>
    </source>
</reference>
<evidence type="ECO:0000313" key="1">
    <source>
        <dbReference type="EMBL" id="CDW21631.1"/>
    </source>
</evidence>
<accession>A0A0K2T837</accession>